<feature type="transmembrane region" description="Helical" evidence="8">
    <location>
        <begin position="25"/>
        <end position="46"/>
    </location>
</feature>
<comment type="caution">
    <text evidence="11">The sequence shown here is derived from an EMBL/GenBank/DDBJ whole genome shotgun (WGS) entry which is preliminary data.</text>
</comment>
<dbReference type="Gene3D" id="3.30.379.10">
    <property type="entry name" value="Chitobiase/beta-hexosaminidase domain 2-like"/>
    <property type="match status" value="1"/>
</dbReference>
<dbReference type="SUPFAM" id="SSF51445">
    <property type="entry name" value="(Trans)glycosidases"/>
    <property type="match status" value="1"/>
</dbReference>
<dbReference type="PRINTS" id="PR00738">
    <property type="entry name" value="GLHYDRLASE20"/>
</dbReference>
<dbReference type="SUPFAM" id="SSF55545">
    <property type="entry name" value="beta-N-acetylhexosaminidase-like domain"/>
    <property type="match status" value="1"/>
</dbReference>
<dbReference type="InterPro" id="IPR025705">
    <property type="entry name" value="Beta_hexosaminidase_sua/sub"/>
</dbReference>
<organism evidence="11 12">
    <name type="scientific">Adineta ricciae</name>
    <name type="common">Rotifer</name>
    <dbReference type="NCBI Taxonomy" id="249248"/>
    <lineage>
        <taxon>Eukaryota</taxon>
        <taxon>Metazoa</taxon>
        <taxon>Spiralia</taxon>
        <taxon>Gnathifera</taxon>
        <taxon>Rotifera</taxon>
        <taxon>Eurotatoria</taxon>
        <taxon>Bdelloidea</taxon>
        <taxon>Adinetida</taxon>
        <taxon>Adinetidae</taxon>
        <taxon>Adineta</taxon>
    </lineage>
</organism>
<evidence type="ECO:0000313" key="12">
    <source>
        <dbReference type="Proteomes" id="UP000663852"/>
    </source>
</evidence>
<keyword evidence="8" id="KW-0472">Membrane</keyword>
<dbReference type="GO" id="GO:0005975">
    <property type="term" value="P:carbohydrate metabolic process"/>
    <property type="evidence" value="ECO:0007669"/>
    <property type="project" value="InterPro"/>
</dbReference>
<keyword evidence="6" id="KW-0326">Glycosidase</keyword>
<evidence type="ECO:0000256" key="6">
    <source>
        <dbReference type="ARBA" id="ARBA00023295"/>
    </source>
</evidence>
<dbReference type="GO" id="GO:0004563">
    <property type="term" value="F:beta-N-acetylhexosaminidase activity"/>
    <property type="evidence" value="ECO:0007669"/>
    <property type="project" value="UniProtKB-EC"/>
</dbReference>
<evidence type="ECO:0000256" key="3">
    <source>
        <dbReference type="ARBA" id="ARBA00012663"/>
    </source>
</evidence>
<evidence type="ECO:0000256" key="4">
    <source>
        <dbReference type="ARBA" id="ARBA00022801"/>
    </source>
</evidence>
<dbReference type="InterPro" id="IPR029019">
    <property type="entry name" value="HEX_eukaryotic_N"/>
</dbReference>
<dbReference type="OrthoDB" id="9986215at2759"/>
<evidence type="ECO:0000256" key="2">
    <source>
        <dbReference type="ARBA" id="ARBA00006285"/>
    </source>
</evidence>
<feature type="domain" description="Glycoside hydrolase family 20 catalytic" evidence="9">
    <location>
        <begin position="224"/>
        <end position="538"/>
    </location>
</feature>
<feature type="active site" description="Proton donor" evidence="7">
    <location>
        <position position="377"/>
    </location>
</feature>
<evidence type="ECO:0000256" key="8">
    <source>
        <dbReference type="SAM" id="Phobius"/>
    </source>
</evidence>
<dbReference type="Pfam" id="PF14845">
    <property type="entry name" value="Glycohydro_20b2"/>
    <property type="match status" value="1"/>
</dbReference>
<keyword evidence="8" id="KW-0812">Transmembrane</keyword>
<comment type="catalytic activity">
    <reaction evidence="1">
        <text>Hydrolysis of terminal non-reducing N-acetyl-D-hexosamine residues in N-acetyl-beta-D-hexosaminides.</text>
        <dbReference type="EC" id="3.2.1.52"/>
    </reaction>
</comment>
<proteinExistence type="inferred from homology"/>
<dbReference type="Pfam" id="PF00728">
    <property type="entry name" value="Glyco_hydro_20"/>
    <property type="match status" value="1"/>
</dbReference>
<keyword evidence="5" id="KW-0325">Glycoprotein</keyword>
<gene>
    <name evidence="11" type="ORF">EDS130_LOCUS2820</name>
</gene>
<evidence type="ECO:0000256" key="5">
    <source>
        <dbReference type="ARBA" id="ARBA00023180"/>
    </source>
</evidence>
<evidence type="ECO:0000313" key="11">
    <source>
        <dbReference type="EMBL" id="CAF0761308.1"/>
    </source>
</evidence>
<dbReference type="GO" id="GO:0005764">
    <property type="term" value="C:lysosome"/>
    <property type="evidence" value="ECO:0007669"/>
    <property type="project" value="TreeGrafter"/>
</dbReference>
<name>A0A813Q371_ADIRI</name>
<sequence length="759" mass="88429">MMLQIDDVAVRSQCLYEDSMLRPVFLFKILLLSLVINFIFILYLLIRNANQQLFISRNDVNHERYQDYAFRGFNFNPVSNGIKLIPMPAFVRTEYSKFVITDQFRLVSNEKSSKYLDLALKRYSTYISTLTKLSIKVELASSSNPENRLTIYCGSQNCKRDSYPELNEDESYILNVTETESSLSAITLTGIVRGLSTFVQLIERDKSSGTVFIPCVNIVDRPRFPWRGLLLDVSRHWMPIPVIERTLNAMELSKMNVLHLHLSDDQGFRVESLVYPLLHDRKDYFSQKDIRYLVDYAAQRRIRLIPEFDIPGHTTSWFVGYPNLAAEQTRYEISIRWGMLKSTMDPTKETTYTFIDKVLREMTELFPDPYFHIGGDEVEGTQWAQSQSIQRFIQQQNLKDKYGLQAYFNRRVQAMLKKYNKVMIGWEEILDQVGEKSGLDKKAIIQSWKSRKSLTETIDKGYRGLLSTGYYLDHLSSTDFHYKNDPILDDELWLFNKEQQSHILGGEACMWSEYVSQDTVDSRLWPRLLAIAERFWSPSSMNDTLSMYERLFRMNHLLDDLQIGLTHLSLYKSRLENLFGDSNKKKDLLHPLMILADACEPGGFEPRAQSQKYHALVPLTTFIDALQAVSEPIWKLENSPINHNVLHGVFQKWSLNHIRLNSLFDDPNIGKIKQVWGQDIEQLSKNLAQVGRIGLTVLDYGSKRAQHQDKNNSMNSWPILTWIQYYSQQLDQLENQVMEVRLVAVRPVRRLLNSIKIFI</sequence>
<reference evidence="11" key="1">
    <citation type="submission" date="2021-02" db="EMBL/GenBank/DDBJ databases">
        <authorList>
            <person name="Nowell W R."/>
        </authorList>
    </citation>
    <scope>NUCLEOTIDE SEQUENCE</scope>
</reference>
<dbReference type="AlphaFoldDB" id="A0A813Q371"/>
<dbReference type="InterPro" id="IPR017853">
    <property type="entry name" value="GH"/>
</dbReference>
<protein>
    <recommendedName>
        <fullName evidence="3">beta-N-acetylhexosaminidase</fullName>
        <ecNumber evidence="3">3.2.1.52</ecNumber>
    </recommendedName>
</protein>
<comment type="similarity">
    <text evidence="2">Belongs to the glycosyl hydrolase 20 family.</text>
</comment>
<keyword evidence="4" id="KW-0378">Hydrolase</keyword>
<dbReference type="PANTHER" id="PTHR22600">
    <property type="entry name" value="BETA-HEXOSAMINIDASE"/>
    <property type="match status" value="1"/>
</dbReference>
<evidence type="ECO:0000259" key="10">
    <source>
        <dbReference type="Pfam" id="PF14845"/>
    </source>
</evidence>
<dbReference type="EC" id="3.2.1.52" evidence="3"/>
<evidence type="ECO:0000256" key="1">
    <source>
        <dbReference type="ARBA" id="ARBA00001231"/>
    </source>
</evidence>
<feature type="domain" description="Beta-hexosaminidase eukaryotic type N-terminal" evidence="10">
    <location>
        <begin position="85"/>
        <end position="201"/>
    </location>
</feature>
<dbReference type="Gene3D" id="3.20.20.80">
    <property type="entry name" value="Glycosidases"/>
    <property type="match status" value="1"/>
</dbReference>
<dbReference type="InterPro" id="IPR029018">
    <property type="entry name" value="Hex-like_dom2"/>
</dbReference>
<dbReference type="GO" id="GO:0016020">
    <property type="term" value="C:membrane"/>
    <property type="evidence" value="ECO:0007669"/>
    <property type="project" value="TreeGrafter"/>
</dbReference>
<keyword evidence="8" id="KW-1133">Transmembrane helix</keyword>
<evidence type="ECO:0000256" key="7">
    <source>
        <dbReference type="PIRSR" id="PIRSR625705-1"/>
    </source>
</evidence>
<dbReference type="GO" id="GO:0030203">
    <property type="term" value="P:glycosaminoglycan metabolic process"/>
    <property type="evidence" value="ECO:0007669"/>
    <property type="project" value="TreeGrafter"/>
</dbReference>
<evidence type="ECO:0000259" key="9">
    <source>
        <dbReference type="Pfam" id="PF00728"/>
    </source>
</evidence>
<dbReference type="InterPro" id="IPR015883">
    <property type="entry name" value="Glyco_hydro_20_cat"/>
</dbReference>
<dbReference type="GO" id="GO:0006689">
    <property type="term" value="P:ganglioside catabolic process"/>
    <property type="evidence" value="ECO:0007669"/>
    <property type="project" value="TreeGrafter"/>
</dbReference>
<dbReference type="Proteomes" id="UP000663852">
    <property type="component" value="Unassembled WGS sequence"/>
</dbReference>
<dbReference type="EMBL" id="CAJNOJ010000007">
    <property type="protein sequence ID" value="CAF0761308.1"/>
    <property type="molecule type" value="Genomic_DNA"/>
</dbReference>
<accession>A0A813Q371</accession>
<dbReference type="PANTHER" id="PTHR22600:SF21">
    <property type="entry name" value="BETA-HEXOSAMINIDASE A"/>
    <property type="match status" value="1"/>
</dbReference>